<evidence type="ECO:0000259" key="9">
    <source>
        <dbReference type="Pfam" id="PF25919"/>
    </source>
</evidence>
<dbReference type="InterPro" id="IPR058791">
    <property type="entry name" value="3HB_CusB"/>
</dbReference>
<evidence type="ECO:0000256" key="4">
    <source>
        <dbReference type="ARBA" id="ARBA00023065"/>
    </source>
</evidence>
<dbReference type="GO" id="GO:0015679">
    <property type="term" value="P:plasma membrane copper ion transport"/>
    <property type="evidence" value="ECO:0007669"/>
    <property type="project" value="TreeGrafter"/>
</dbReference>
<protein>
    <submittedName>
        <fullName evidence="12">Copper/silver efflux system, membrane fusion protein</fullName>
    </submittedName>
</protein>
<dbReference type="NCBIfam" id="TIGR01730">
    <property type="entry name" value="RND_mfp"/>
    <property type="match status" value="1"/>
</dbReference>
<dbReference type="Gene3D" id="2.40.420.20">
    <property type="match status" value="1"/>
</dbReference>
<evidence type="ECO:0000259" key="8">
    <source>
        <dbReference type="Pfam" id="PF25869"/>
    </source>
</evidence>
<comment type="caution">
    <text evidence="12">The sequence shown here is derived from an EMBL/GenBank/DDBJ whole genome shotgun (WGS) entry which is preliminary data.</text>
</comment>
<evidence type="ECO:0000259" key="7">
    <source>
        <dbReference type="Pfam" id="PF19335"/>
    </source>
</evidence>
<dbReference type="GO" id="GO:0016020">
    <property type="term" value="C:membrane"/>
    <property type="evidence" value="ECO:0007669"/>
    <property type="project" value="InterPro"/>
</dbReference>
<evidence type="ECO:0000259" key="11">
    <source>
        <dbReference type="Pfam" id="PF25975"/>
    </source>
</evidence>
<evidence type="ECO:0000313" key="13">
    <source>
        <dbReference type="Proteomes" id="UP000054877"/>
    </source>
</evidence>
<feature type="domain" description="CusB-like beta-barrel" evidence="10">
    <location>
        <begin position="242"/>
        <end position="316"/>
    </location>
</feature>
<dbReference type="SUPFAM" id="SSF111369">
    <property type="entry name" value="HlyD-like secretion proteins"/>
    <property type="match status" value="1"/>
</dbReference>
<evidence type="ECO:0000256" key="2">
    <source>
        <dbReference type="ARBA" id="ARBA00022448"/>
    </source>
</evidence>
<feature type="transmembrane region" description="Helical" evidence="6">
    <location>
        <begin position="7"/>
        <end position="25"/>
    </location>
</feature>
<feature type="domain" description="CzcB-like C-terminal circularly permuted SH3-like" evidence="11">
    <location>
        <begin position="325"/>
        <end position="384"/>
    </location>
</feature>
<dbReference type="InterPro" id="IPR058792">
    <property type="entry name" value="Beta-barrel_RND_2"/>
</dbReference>
<keyword evidence="13" id="KW-1185">Reference proteome</keyword>
<name>A0A0W0YW66_LEGSP</name>
<keyword evidence="6" id="KW-1133">Transmembrane helix</keyword>
<dbReference type="GO" id="GO:0022857">
    <property type="term" value="F:transmembrane transporter activity"/>
    <property type="evidence" value="ECO:0007669"/>
    <property type="project" value="InterPro"/>
</dbReference>
<dbReference type="InterPro" id="IPR051909">
    <property type="entry name" value="MFP_Cation_Efflux"/>
</dbReference>
<dbReference type="Gene3D" id="2.40.50.320">
    <property type="entry name" value="Copper binding periplasmic protein CusF"/>
    <property type="match status" value="1"/>
</dbReference>
<dbReference type="Pfam" id="PF25954">
    <property type="entry name" value="Beta-barrel_RND_2"/>
    <property type="match status" value="1"/>
</dbReference>
<keyword evidence="6" id="KW-0812">Transmembrane</keyword>
<proteinExistence type="inferred from homology"/>
<dbReference type="InterPro" id="IPR021647">
    <property type="entry name" value="CusF_Ec"/>
</dbReference>
<dbReference type="InterPro" id="IPR006143">
    <property type="entry name" value="RND_pump_MFP"/>
</dbReference>
<organism evidence="12 13">
    <name type="scientific">Legionella spiritensis</name>
    <dbReference type="NCBI Taxonomy" id="452"/>
    <lineage>
        <taxon>Bacteria</taxon>
        <taxon>Pseudomonadati</taxon>
        <taxon>Pseudomonadota</taxon>
        <taxon>Gammaproteobacteria</taxon>
        <taxon>Legionellales</taxon>
        <taxon>Legionellaceae</taxon>
        <taxon>Legionella</taxon>
    </lineage>
</organism>
<evidence type="ECO:0000259" key="10">
    <source>
        <dbReference type="Pfam" id="PF25954"/>
    </source>
</evidence>
<dbReference type="PANTHER" id="PTHR30097">
    <property type="entry name" value="CATION EFFLUX SYSTEM PROTEIN CUSB"/>
    <property type="match status" value="1"/>
</dbReference>
<dbReference type="OrthoDB" id="9806939at2"/>
<accession>A0A0W0YW66</accession>
<dbReference type="Pfam" id="PF19335">
    <property type="entry name" value="HMBD"/>
    <property type="match status" value="1"/>
</dbReference>
<dbReference type="Pfam" id="PF25975">
    <property type="entry name" value="CzcB_C"/>
    <property type="match status" value="1"/>
</dbReference>
<evidence type="ECO:0000256" key="1">
    <source>
        <dbReference type="ARBA" id="ARBA00009477"/>
    </source>
</evidence>
<dbReference type="GO" id="GO:0060003">
    <property type="term" value="P:copper ion export"/>
    <property type="evidence" value="ECO:0007669"/>
    <property type="project" value="TreeGrafter"/>
</dbReference>
<dbReference type="EMBL" id="LNYX01000034">
    <property type="protein sequence ID" value="KTD61116.1"/>
    <property type="molecule type" value="Genomic_DNA"/>
</dbReference>
<keyword evidence="3" id="KW-0732">Signal</keyword>
<dbReference type="GO" id="GO:0030288">
    <property type="term" value="C:outer membrane-bounded periplasmic space"/>
    <property type="evidence" value="ECO:0007669"/>
    <property type="project" value="TreeGrafter"/>
</dbReference>
<keyword evidence="4" id="KW-0406">Ion transport</keyword>
<keyword evidence="6" id="KW-0472">Membrane</keyword>
<dbReference type="STRING" id="452.Lspi_2736"/>
<evidence type="ECO:0000313" key="12">
    <source>
        <dbReference type="EMBL" id="KTD61116.1"/>
    </source>
</evidence>
<feature type="region of interest" description="Disordered" evidence="5">
    <location>
        <begin position="393"/>
        <end position="416"/>
    </location>
</feature>
<dbReference type="FunFam" id="2.40.420.20:FF:000003">
    <property type="entry name" value="Cation efflux system protein cusB"/>
    <property type="match status" value="1"/>
</dbReference>
<dbReference type="Pfam" id="PF25869">
    <property type="entry name" value="3HB_CusB"/>
    <property type="match status" value="1"/>
</dbReference>
<dbReference type="Pfam" id="PF11604">
    <property type="entry name" value="CusF_Ec"/>
    <property type="match status" value="1"/>
</dbReference>
<dbReference type="FunFam" id="2.40.30.170:FF:000010">
    <property type="entry name" value="Efflux RND transporter periplasmic adaptor subunit"/>
    <property type="match status" value="1"/>
</dbReference>
<gene>
    <name evidence="12" type="primary">cusB_2</name>
    <name evidence="12" type="ORF">Lspi_2736</name>
</gene>
<evidence type="ECO:0000256" key="6">
    <source>
        <dbReference type="SAM" id="Phobius"/>
    </source>
</evidence>
<dbReference type="Proteomes" id="UP000054877">
    <property type="component" value="Unassembled WGS sequence"/>
</dbReference>
<dbReference type="InterPro" id="IPR058649">
    <property type="entry name" value="CzcB_C"/>
</dbReference>
<feature type="compositionally biased region" description="Polar residues" evidence="5">
    <location>
        <begin position="397"/>
        <end position="409"/>
    </location>
</feature>
<sequence length="492" mass="54861">MKKWMGVIVVLMVIFIAGMLIGQYWHNDSVSAVKTSQTRKILYWVAPMDPSYRRDKPGKSPMGMDLVPVYANGDDSDTSAVTISPAVESNLGVKTADVARRDLSRIIDTVGYVTVDENNIEHIHSYTDGWVKVLNVKTTGEYVHEGQLLLELYSPTLNNAQEELLLALKNNNRPLIQAGEKKLATLGMAQSQIDQLKRSRRVTNTIKIHATRNGIVSLLNVREGKFVKPDTDIMTIEDLSRIWIIAEVFEEQANWVRADQTAIATLPYIPGKVWQGKVDYVYPQLDAKTHTLRIRLVFPNPDLTIKPHMYANVKIFGQTVNNALAIPRAALIQTQDGDRVVLSQGLGRFKPQTVKVGIESGNYYQILSGLKEGEKIVTSAQFLIDSESSLKEGLSRMSDQNPAGNTGSKSPDVPQEFVGMGKVQNVDIGRRRITIRHQPIPSLDMPEMTMTLAVHKGVDLQTVKAGDAIHFVLIRNADKQYLVTKIHVMVEN</sequence>
<feature type="domain" description="CusB-like three alpha-helical bundle" evidence="8">
    <location>
        <begin position="158"/>
        <end position="203"/>
    </location>
</feature>
<dbReference type="GO" id="GO:0046914">
    <property type="term" value="F:transition metal ion binding"/>
    <property type="evidence" value="ECO:0007669"/>
    <property type="project" value="TreeGrafter"/>
</dbReference>
<dbReference type="Gene3D" id="2.40.30.170">
    <property type="match status" value="1"/>
</dbReference>
<dbReference type="RefSeq" id="WP_058484649.1">
    <property type="nucleotide sequence ID" value="NZ_CAAAII010000012.1"/>
</dbReference>
<feature type="domain" description="Heavy metal binding" evidence="7">
    <location>
        <begin position="43"/>
        <end position="69"/>
    </location>
</feature>
<dbReference type="InterPro" id="IPR042230">
    <property type="entry name" value="CusF_sf"/>
</dbReference>
<dbReference type="Pfam" id="PF25919">
    <property type="entry name" value="BSH_CusB"/>
    <property type="match status" value="1"/>
</dbReference>
<dbReference type="PATRIC" id="fig|452.5.peg.3029"/>
<dbReference type="Gene3D" id="6.10.140.730">
    <property type="match status" value="1"/>
</dbReference>
<reference evidence="12 13" key="1">
    <citation type="submission" date="2015-11" db="EMBL/GenBank/DDBJ databases">
        <title>Genomic analysis of 38 Legionella species identifies large and diverse effector repertoires.</title>
        <authorList>
            <person name="Burstein D."/>
            <person name="Amaro F."/>
            <person name="Zusman T."/>
            <person name="Lifshitz Z."/>
            <person name="Cohen O."/>
            <person name="Gilbert J.A."/>
            <person name="Pupko T."/>
            <person name="Shuman H.A."/>
            <person name="Segal G."/>
        </authorList>
    </citation>
    <scope>NUCLEOTIDE SEQUENCE [LARGE SCALE GENOMIC DNA]</scope>
    <source>
        <strain evidence="12 13">Mt.St.Helens-9</strain>
    </source>
</reference>
<comment type="similarity">
    <text evidence="1">Belongs to the membrane fusion protein (MFP) (TC 8.A.1) family.</text>
</comment>
<dbReference type="InterPro" id="IPR058790">
    <property type="entry name" value="BSH_CusB"/>
</dbReference>
<evidence type="ECO:0000256" key="3">
    <source>
        <dbReference type="ARBA" id="ARBA00022729"/>
    </source>
</evidence>
<feature type="domain" description="CusB-like barrel-sandwich hybrid" evidence="9">
    <location>
        <begin position="121"/>
        <end position="236"/>
    </location>
</feature>
<dbReference type="AlphaFoldDB" id="A0A0W0YW66"/>
<evidence type="ECO:0000256" key="5">
    <source>
        <dbReference type="SAM" id="MobiDB-lite"/>
    </source>
</evidence>
<dbReference type="PANTHER" id="PTHR30097:SF15">
    <property type="entry name" value="CATION EFFLUX SYSTEM PROTEIN CUSB"/>
    <property type="match status" value="1"/>
</dbReference>
<keyword evidence="2" id="KW-0813">Transport</keyword>
<dbReference type="InterPro" id="IPR045800">
    <property type="entry name" value="HMBD"/>
</dbReference>